<dbReference type="RefSeq" id="WP_393170215.1">
    <property type="nucleotide sequence ID" value="NZ_JBICRM010000018.1"/>
</dbReference>
<dbReference type="Pfam" id="PF26366">
    <property type="entry name" value="DUF8094"/>
    <property type="match status" value="1"/>
</dbReference>
<evidence type="ECO:0000313" key="3">
    <source>
        <dbReference type="EMBL" id="MFG1706924.1"/>
    </source>
</evidence>
<accession>A0ABW7AHT9</accession>
<dbReference type="EMBL" id="JBICRM010000018">
    <property type="protein sequence ID" value="MFG1706924.1"/>
    <property type="molecule type" value="Genomic_DNA"/>
</dbReference>
<name>A0ABW7AHT9_9ACTN</name>
<proteinExistence type="predicted"/>
<dbReference type="InterPro" id="IPR011009">
    <property type="entry name" value="Kinase-like_dom_sf"/>
</dbReference>
<dbReference type="Proteomes" id="UP001603978">
    <property type="component" value="Unassembled WGS sequence"/>
</dbReference>
<protein>
    <recommendedName>
        <fullName evidence="2">DUF8094 domain-containing protein</fullName>
    </recommendedName>
</protein>
<reference evidence="3 4" key="1">
    <citation type="submission" date="2024-10" db="EMBL/GenBank/DDBJ databases">
        <authorList>
            <person name="Topkara A.R."/>
            <person name="Saygin H."/>
        </authorList>
    </citation>
    <scope>NUCLEOTIDE SEQUENCE [LARGE SCALE GENOMIC DNA]</scope>
    <source>
        <strain evidence="3 4">M3C6</strain>
    </source>
</reference>
<sequence length="502" mass="54772">MRERLEAVASASASIVLFLEYIPQNLYDWLATQLATGAVTSAYTMVERRLRTDVAFMNANGLLHFDAHYRNILTDGQRLYFADLGLATSPRFDLSADESGHHPVRTDRGRHERLLLEPVRREPSHSVPGRTGQPRHRPGLSNPLVIAPPGAEPRRTATAYSGAIDIRRPAMTIRPLPIVLIALALPATACNTGSEPASTFARPASSAPSAPRGVVSVTEAKAILAQWEEAEKKAAREGGTDWTAAEAELAAEISRTQSQVRKMIGESVEPARKPIVKPRFAIPGKVGGAPWFMAEFSRKGTTSWWQAIFKKTPAGWRTVAISATTTKSRPPAVARDKNGLATVVAADDGNTLIAAPRAIAQAQARLQSTFGQDRRARQLFTADSYARRNANVNRDNRKTLQNQWTTKIRTQPTPEIYALRTSAGGALVWYGIREQATMAARPGTSFNMGFTSRETAALSHGQRFNHKAVYKSAAIYLAVVPRSPGLVRVPAQWFTHVSITGS</sequence>
<feature type="region of interest" description="Disordered" evidence="1">
    <location>
        <begin position="118"/>
        <end position="154"/>
    </location>
</feature>
<gene>
    <name evidence="3" type="ORF">ACFLIM_27400</name>
</gene>
<organism evidence="3 4">
    <name type="scientific">Nonomuraea marmarensis</name>
    <dbReference type="NCBI Taxonomy" id="3351344"/>
    <lineage>
        <taxon>Bacteria</taxon>
        <taxon>Bacillati</taxon>
        <taxon>Actinomycetota</taxon>
        <taxon>Actinomycetes</taxon>
        <taxon>Streptosporangiales</taxon>
        <taxon>Streptosporangiaceae</taxon>
        <taxon>Nonomuraea</taxon>
    </lineage>
</organism>
<evidence type="ECO:0000313" key="4">
    <source>
        <dbReference type="Proteomes" id="UP001603978"/>
    </source>
</evidence>
<dbReference type="InterPro" id="IPR058407">
    <property type="entry name" value="DUF8094"/>
</dbReference>
<dbReference type="SUPFAM" id="SSF56112">
    <property type="entry name" value="Protein kinase-like (PK-like)"/>
    <property type="match status" value="1"/>
</dbReference>
<evidence type="ECO:0000259" key="2">
    <source>
        <dbReference type="Pfam" id="PF26366"/>
    </source>
</evidence>
<keyword evidence="4" id="KW-1185">Reference proteome</keyword>
<comment type="caution">
    <text evidence="3">The sequence shown here is derived from an EMBL/GenBank/DDBJ whole genome shotgun (WGS) entry which is preliminary data.</text>
</comment>
<feature type="domain" description="DUF8094" evidence="2">
    <location>
        <begin position="212"/>
        <end position="491"/>
    </location>
</feature>
<evidence type="ECO:0000256" key="1">
    <source>
        <dbReference type="SAM" id="MobiDB-lite"/>
    </source>
</evidence>